<gene>
    <name evidence="2" type="ORF">Cba03nite_37930</name>
</gene>
<dbReference type="RefSeq" id="WP_203747683.1">
    <property type="nucleotide sequence ID" value="NZ_BONF01000020.1"/>
</dbReference>
<dbReference type="AlphaFoldDB" id="A0A8J3JRE2"/>
<feature type="transmembrane region" description="Helical" evidence="1">
    <location>
        <begin position="36"/>
        <end position="53"/>
    </location>
</feature>
<accession>A0A8J3JRE2</accession>
<dbReference type="Proteomes" id="UP000601223">
    <property type="component" value="Unassembled WGS sequence"/>
</dbReference>
<keyword evidence="1" id="KW-1133">Transmembrane helix</keyword>
<keyword evidence="1" id="KW-0812">Transmembrane</keyword>
<evidence type="ECO:0000256" key="1">
    <source>
        <dbReference type="SAM" id="Phobius"/>
    </source>
</evidence>
<name>A0A8J3JRE2_9ACTN</name>
<comment type="caution">
    <text evidence="2">The sequence shown here is derived from an EMBL/GenBank/DDBJ whole genome shotgun (WGS) entry which is preliminary data.</text>
</comment>
<feature type="transmembrane region" description="Helical" evidence="1">
    <location>
        <begin position="12"/>
        <end position="30"/>
    </location>
</feature>
<protein>
    <submittedName>
        <fullName evidence="2">Uncharacterized protein</fullName>
    </submittedName>
</protein>
<dbReference type="EMBL" id="BONF01000020">
    <property type="protein sequence ID" value="GIF82444.1"/>
    <property type="molecule type" value="Genomic_DNA"/>
</dbReference>
<evidence type="ECO:0000313" key="2">
    <source>
        <dbReference type="EMBL" id="GIF82444.1"/>
    </source>
</evidence>
<reference evidence="2 3" key="1">
    <citation type="submission" date="2021-01" db="EMBL/GenBank/DDBJ databases">
        <title>Whole genome shotgun sequence of Catellatospora bangladeshensis NBRC 107357.</title>
        <authorList>
            <person name="Komaki H."/>
            <person name="Tamura T."/>
        </authorList>
    </citation>
    <scope>NUCLEOTIDE SEQUENCE [LARGE SCALE GENOMIC DNA]</scope>
    <source>
        <strain evidence="2 3">NBRC 107357</strain>
    </source>
</reference>
<proteinExistence type="predicted"/>
<evidence type="ECO:0000313" key="3">
    <source>
        <dbReference type="Proteomes" id="UP000601223"/>
    </source>
</evidence>
<keyword evidence="3" id="KW-1185">Reference proteome</keyword>
<organism evidence="2 3">
    <name type="scientific">Catellatospora bangladeshensis</name>
    <dbReference type="NCBI Taxonomy" id="310355"/>
    <lineage>
        <taxon>Bacteria</taxon>
        <taxon>Bacillati</taxon>
        <taxon>Actinomycetota</taxon>
        <taxon>Actinomycetes</taxon>
        <taxon>Micromonosporales</taxon>
        <taxon>Micromonosporaceae</taxon>
        <taxon>Catellatospora</taxon>
    </lineage>
</organism>
<keyword evidence="1" id="KW-0472">Membrane</keyword>
<sequence length="62" mass="6961">MLAQLGRIVGTLVLAYVVFQVGLLALTMTFGRSPELVIPPLILAGVTVWWFLLRRGSERRQH</sequence>